<comment type="similarity">
    <text evidence="2 7">Belongs to the glycosyl hydrolase 43 family.</text>
</comment>
<evidence type="ECO:0000256" key="6">
    <source>
        <dbReference type="PIRSR" id="PIRSR606710-2"/>
    </source>
</evidence>
<keyword evidence="8" id="KW-0732">Signal</keyword>
<comment type="caution">
    <text evidence="10">The sequence shown here is derived from an EMBL/GenBank/DDBJ whole genome shotgun (WGS) entry which is preliminary data.</text>
</comment>
<feature type="signal peptide" evidence="8">
    <location>
        <begin position="1"/>
        <end position="34"/>
    </location>
</feature>
<sequence>MRAKETSLKTLLKSFGRDALASLSLVLCSFACHALPLAGLQNAHDPGTITKDGDTFFNFTTGKGIWYSTSKDLITWTGGPRPVFATAPAWVGSKIPNFNGEFWAPDLIHMNGNYYLYYSVSTFGTSSSAIGVARSASLKSPNWTDLGIVVQSYGGASEINAIDPALFRDHDGKVYLSYGSFFGGIGAAEINQGTGKLAGSVTTIAGGGRDIEAPAITRDGDYYYLFVNRGRCCQGAASTYYVEVQRATNVKGPYSGTHTILPNVDGKYKGPGHVGVLKQDGCNYVSTHYYDLSDNGNAKLDILRMRYSAGWPSLTRDFSIGSCGGISDGLYSLQSRMSGKVLAVQGASKANGALVQQQTYTGARQQQWYVVGHGDNKYSLINANSLLGLDNYGNSTTAGTNIAQWSYWGGNGQKWSMSSPAPGFVAVNNLLSNMVLDVAAKSTAENAQIIQWNPTNGSNQQWSLLRR</sequence>
<gene>
    <name evidence="10" type="ORF">C7C56_016350</name>
</gene>
<evidence type="ECO:0000313" key="11">
    <source>
        <dbReference type="Proteomes" id="UP000241421"/>
    </source>
</evidence>
<proteinExistence type="inferred from homology"/>
<keyword evidence="11" id="KW-1185">Reference proteome</keyword>
<dbReference type="PANTHER" id="PTHR43301:SF3">
    <property type="entry name" value="ARABINAN ENDO-1,5-ALPHA-L-ARABINOSIDASE A-RELATED"/>
    <property type="match status" value="1"/>
</dbReference>
<comment type="pathway">
    <text evidence="1">Glycan metabolism; L-arabinan degradation.</text>
</comment>
<dbReference type="CDD" id="cd00161">
    <property type="entry name" value="beta-trefoil_Ricin-like"/>
    <property type="match status" value="1"/>
</dbReference>
<feature type="chain" id="PRO_5015558214" evidence="8">
    <location>
        <begin position="35"/>
        <end position="467"/>
    </location>
</feature>
<name>A0A2U2HIB1_9BURK</name>
<dbReference type="Pfam" id="PF14200">
    <property type="entry name" value="RicinB_lectin_2"/>
    <property type="match status" value="2"/>
</dbReference>
<evidence type="ECO:0000256" key="4">
    <source>
        <dbReference type="ARBA" id="ARBA00023295"/>
    </source>
</evidence>
<dbReference type="SMART" id="SM00458">
    <property type="entry name" value="RICIN"/>
    <property type="match status" value="1"/>
</dbReference>
<dbReference type="GO" id="GO:0005975">
    <property type="term" value="P:carbohydrate metabolic process"/>
    <property type="evidence" value="ECO:0007669"/>
    <property type="project" value="InterPro"/>
</dbReference>
<dbReference type="Gene3D" id="2.80.10.50">
    <property type="match status" value="3"/>
</dbReference>
<feature type="active site" description="Proton donor" evidence="5">
    <location>
        <position position="212"/>
    </location>
</feature>
<dbReference type="Proteomes" id="UP000241421">
    <property type="component" value="Unassembled WGS sequence"/>
</dbReference>
<evidence type="ECO:0000259" key="9">
    <source>
        <dbReference type="SMART" id="SM00458"/>
    </source>
</evidence>
<keyword evidence="4 7" id="KW-0326">Glycosidase</keyword>
<dbReference type="InterPro" id="IPR023296">
    <property type="entry name" value="Glyco_hydro_beta-prop_sf"/>
</dbReference>
<feature type="active site" description="Proton acceptor" evidence="5">
    <location>
        <position position="45"/>
    </location>
</feature>
<dbReference type="Gene3D" id="2.115.10.20">
    <property type="entry name" value="Glycosyl hydrolase domain, family 43"/>
    <property type="match status" value="1"/>
</dbReference>
<evidence type="ECO:0000256" key="8">
    <source>
        <dbReference type="SAM" id="SignalP"/>
    </source>
</evidence>
<evidence type="ECO:0000313" key="10">
    <source>
        <dbReference type="EMBL" id="PWF46089.1"/>
    </source>
</evidence>
<dbReference type="InterPro" id="IPR000772">
    <property type="entry name" value="Ricin_B_lectin"/>
</dbReference>
<accession>A0A2U2HIB1</accession>
<dbReference type="CDD" id="cd08998">
    <property type="entry name" value="GH43_Arb43a-like"/>
    <property type="match status" value="1"/>
</dbReference>
<organism evidence="10 11">
    <name type="scientific">Massilia glaciei</name>
    <dbReference type="NCBI Taxonomy" id="1524097"/>
    <lineage>
        <taxon>Bacteria</taxon>
        <taxon>Pseudomonadati</taxon>
        <taxon>Pseudomonadota</taxon>
        <taxon>Betaproteobacteria</taxon>
        <taxon>Burkholderiales</taxon>
        <taxon>Oxalobacteraceae</taxon>
        <taxon>Telluria group</taxon>
        <taxon>Massilia</taxon>
    </lineage>
</organism>
<feature type="domain" description="Ricin B lectin" evidence="9">
    <location>
        <begin position="328"/>
        <end position="465"/>
    </location>
</feature>
<dbReference type="InterPro" id="IPR006710">
    <property type="entry name" value="Glyco_hydro_43"/>
</dbReference>
<evidence type="ECO:0000256" key="3">
    <source>
        <dbReference type="ARBA" id="ARBA00022801"/>
    </source>
</evidence>
<protein>
    <submittedName>
        <fullName evidence="10">Beta-xylosidase</fullName>
    </submittedName>
</protein>
<dbReference type="AlphaFoldDB" id="A0A2U2HIB1"/>
<dbReference type="GO" id="GO:0004553">
    <property type="term" value="F:hydrolase activity, hydrolyzing O-glycosyl compounds"/>
    <property type="evidence" value="ECO:0007669"/>
    <property type="project" value="InterPro"/>
</dbReference>
<evidence type="ECO:0000256" key="7">
    <source>
        <dbReference type="RuleBase" id="RU361187"/>
    </source>
</evidence>
<dbReference type="EMBL" id="PXWF02000245">
    <property type="protein sequence ID" value="PWF46089.1"/>
    <property type="molecule type" value="Genomic_DNA"/>
</dbReference>
<reference evidence="10 11" key="1">
    <citation type="submission" date="2018-04" db="EMBL/GenBank/DDBJ databases">
        <title>Massilia violaceinigra sp. nov., a novel purple-pigmented bacterium isolated from Tianshan glacier, Xinjiang, China.</title>
        <authorList>
            <person name="Wang H."/>
        </authorList>
    </citation>
    <scope>NUCLEOTIDE SEQUENCE [LARGE SCALE GENOMIC DNA]</scope>
    <source>
        <strain evidence="10 11">B448-2</strain>
    </source>
</reference>
<dbReference type="InterPro" id="IPR035992">
    <property type="entry name" value="Ricin_B-like_lectins"/>
</dbReference>
<dbReference type="Pfam" id="PF04616">
    <property type="entry name" value="Glyco_hydro_43"/>
    <property type="match status" value="1"/>
</dbReference>
<dbReference type="SUPFAM" id="SSF75005">
    <property type="entry name" value="Arabinanase/levansucrase/invertase"/>
    <property type="match status" value="1"/>
</dbReference>
<feature type="site" description="Important for catalytic activity, responsible for pKa modulation of the active site Glu and correct orientation of both the proton donor and substrate" evidence="6">
    <location>
        <position position="163"/>
    </location>
</feature>
<dbReference type="PANTHER" id="PTHR43301">
    <property type="entry name" value="ARABINAN ENDO-1,5-ALPHA-L-ARABINOSIDASE"/>
    <property type="match status" value="1"/>
</dbReference>
<evidence type="ECO:0000256" key="1">
    <source>
        <dbReference type="ARBA" id="ARBA00004834"/>
    </source>
</evidence>
<dbReference type="PROSITE" id="PS50231">
    <property type="entry name" value="RICIN_B_LECTIN"/>
    <property type="match status" value="1"/>
</dbReference>
<dbReference type="InterPro" id="IPR050727">
    <property type="entry name" value="GH43_arabinanases"/>
</dbReference>
<dbReference type="OrthoDB" id="9801455at2"/>
<evidence type="ECO:0000256" key="5">
    <source>
        <dbReference type="PIRSR" id="PIRSR606710-1"/>
    </source>
</evidence>
<evidence type="ECO:0000256" key="2">
    <source>
        <dbReference type="ARBA" id="ARBA00009865"/>
    </source>
</evidence>
<dbReference type="SUPFAM" id="SSF50370">
    <property type="entry name" value="Ricin B-like lectins"/>
    <property type="match status" value="1"/>
</dbReference>
<keyword evidence="3 7" id="KW-0378">Hydrolase</keyword>